<dbReference type="SUPFAM" id="SSF158446">
    <property type="entry name" value="IVS-encoded protein-like"/>
    <property type="match status" value="1"/>
</dbReference>
<name>A0A1I3L0J2_9FLAO</name>
<sequence>MRVFYFEKLDVWKHSKSFAIERYTATADFPNEEKFGLVSQIRRAAVGIGVNIAEGMSRNTNKDKSRFINIGFSSAIEVLNYLILARELDFLEEDQYTKLREMLEKITNQLNSLKNKLDEAI</sequence>
<dbReference type="InterPro" id="IPR036583">
    <property type="entry name" value="23S_rRNA_IVS_sf"/>
</dbReference>
<protein>
    <submittedName>
        <fullName evidence="1">Four helix bundle protein</fullName>
    </submittedName>
</protein>
<dbReference type="AlphaFoldDB" id="A0A1I3L0J2"/>
<dbReference type="RefSeq" id="WP_090677520.1">
    <property type="nucleotide sequence ID" value="NZ_FORU01000001.1"/>
</dbReference>
<reference evidence="2" key="1">
    <citation type="submission" date="2016-10" db="EMBL/GenBank/DDBJ databases">
        <authorList>
            <person name="Varghese N."/>
            <person name="Submissions S."/>
        </authorList>
    </citation>
    <scope>NUCLEOTIDE SEQUENCE [LARGE SCALE GENOMIC DNA]</scope>
    <source>
        <strain evidence="2">DSM 26542</strain>
    </source>
</reference>
<dbReference type="CDD" id="cd16377">
    <property type="entry name" value="23S_rRNA_IVP_like"/>
    <property type="match status" value="1"/>
</dbReference>
<dbReference type="STRING" id="1150112.SAMN04487893_101129"/>
<keyword evidence="2" id="KW-1185">Reference proteome</keyword>
<dbReference type="NCBIfam" id="TIGR02436">
    <property type="entry name" value="four helix bundle protein"/>
    <property type="match status" value="1"/>
</dbReference>
<evidence type="ECO:0000313" key="2">
    <source>
        <dbReference type="Proteomes" id="UP000243887"/>
    </source>
</evidence>
<dbReference type="PANTHER" id="PTHR38471">
    <property type="entry name" value="FOUR HELIX BUNDLE PROTEIN"/>
    <property type="match status" value="1"/>
</dbReference>
<proteinExistence type="predicted"/>
<dbReference type="Gene3D" id="1.20.1440.60">
    <property type="entry name" value="23S rRNA-intervening sequence"/>
    <property type="match status" value="1"/>
</dbReference>
<organism evidence="1 2">
    <name type="scientific">Myroides guanonis</name>
    <dbReference type="NCBI Taxonomy" id="1150112"/>
    <lineage>
        <taxon>Bacteria</taxon>
        <taxon>Pseudomonadati</taxon>
        <taxon>Bacteroidota</taxon>
        <taxon>Flavobacteriia</taxon>
        <taxon>Flavobacteriales</taxon>
        <taxon>Flavobacteriaceae</taxon>
        <taxon>Myroides</taxon>
    </lineage>
</organism>
<dbReference type="InterPro" id="IPR012657">
    <property type="entry name" value="23S_rRNA-intervening_sequence"/>
</dbReference>
<dbReference type="PANTHER" id="PTHR38471:SF2">
    <property type="entry name" value="FOUR HELIX BUNDLE PROTEIN"/>
    <property type="match status" value="1"/>
</dbReference>
<dbReference type="Proteomes" id="UP000243887">
    <property type="component" value="Unassembled WGS sequence"/>
</dbReference>
<dbReference type="Pfam" id="PF05635">
    <property type="entry name" value="23S_rRNA_IVP"/>
    <property type="match status" value="1"/>
</dbReference>
<dbReference type="EMBL" id="FORU01000001">
    <property type="protein sequence ID" value="SFI78177.1"/>
    <property type="molecule type" value="Genomic_DNA"/>
</dbReference>
<dbReference type="OrthoDB" id="9811959at2"/>
<accession>A0A1I3L0J2</accession>
<gene>
    <name evidence="1" type="ORF">SAMN04487893_101129</name>
</gene>
<evidence type="ECO:0000313" key="1">
    <source>
        <dbReference type="EMBL" id="SFI78177.1"/>
    </source>
</evidence>